<dbReference type="VEuPathDB" id="TriTrypDB:BSAL_87065"/>
<evidence type="ECO:0000313" key="3">
    <source>
        <dbReference type="EMBL" id="CUG82341.1"/>
    </source>
</evidence>
<dbReference type="EMBL" id="CYKH01001076">
    <property type="protein sequence ID" value="CUG82341.1"/>
    <property type="molecule type" value="Genomic_DNA"/>
</dbReference>
<feature type="compositionally biased region" description="Basic residues" evidence="1">
    <location>
        <begin position="1"/>
        <end position="10"/>
    </location>
</feature>
<keyword evidence="2" id="KW-0472">Membrane</keyword>
<reference evidence="4" key="1">
    <citation type="submission" date="2015-09" db="EMBL/GenBank/DDBJ databases">
        <authorList>
            <consortium name="Pathogen Informatics"/>
        </authorList>
    </citation>
    <scope>NUCLEOTIDE SEQUENCE [LARGE SCALE GENOMIC DNA]</scope>
    <source>
        <strain evidence="4">Lake Konstanz</strain>
    </source>
</reference>
<keyword evidence="2" id="KW-0812">Transmembrane</keyword>
<organism evidence="3 4">
    <name type="scientific">Bodo saltans</name>
    <name type="common">Flagellated protozoan</name>
    <dbReference type="NCBI Taxonomy" id="75058"/>
    <lineage>
        <taxon>Eukaryota</taxon>
        <taxon>Discoba</taxon>
        <taxon>Euglenozoa</taxon>
        <taxon>Kinetoplastea</taxon>
        <taxon>Metakinetoplastina</taxon>
        <taxon>Eubodonida</taxon>
        <taxon>Bodonidae</taxon>
        <taxon>Bodo</taxon>
    </lineage>
</organism>
<dbReference type="Proteomes" id="UP000051952">
    <property type="component" value="Unassembled WGS sequence"/>
</dbReference>
<gene>
    <name evidence="3" type="ORF">BSAL_87065</name>
</gene>
<proteinExistence type="predicted"/>
<feature type="compositionally biased region" description="Low complexity" evidence="1">
    <location>
        <begin position="13"/>
        <end position="25"/>
    </location>
</feature>
<feature type="transmembrane region" description="Helical" evidence="2">
    <location>
        <begin position="29"/>
        <end position="49"/>
    </location>
</feature>
<protein>
    <submittedName>
        <fullName evidence="3">Membrane-associated protein, putative</fullName>
    </submittedName>
</protein>
<sequence length="72" mass="7799">MFTRTIRRLAPRSSEANTSGSSGSSFSNGLAFVGVMGFIPGLFAINTMLPSTRKVSEVWMYQGSDIQKARGH</sequence>
<keyword evidence="2" id="KW-1133">Transmembrane helix</keyword>
<keyword evidence="4" id="KW-1185">Reference proteome</keyword>
<accession>A0A0S4J544</accession>
<dbReference type="AlphaFoldDB" id="A0A0S4J544"/>
<feature type="region of interest" description="Disordered" evidence="1">
    <location>
        <begin position="1"/>
        <end position="25"/>
    </location>
</feature>
<evidence type="ECO:0000256" key="2">
    <source>
        <dbReference type="SAM" id="Phobius"/>
    </source>
</evidence>
<evidence type="ECO:0000256" key="1">
    <source>
        <dbReference type="SAM" id="MobiDB-lite"/>
    </source>
</evidence>
<evidence type="ECO:0000313" key="4">
    <source>
        <dbReference type="Proteomes" id="UP000051952"/>
    </source>
</evidence>
<name>A0A0S4J544_BODSA</name>